<comment type="caution">
    <text evidence="2">The sequence shown here is derived from an EMBL/GenBank/DDBJ whole genome shotgun (WGS) entry which is preliminary data.</text>
</comment>
<dbReference type="EMBL" id="JBHTIU010000082">
    <property type="protein sequence ID" value="MFD0871517.1"/>
    <property type="molecule type" value="Genomic_DNA"/>
</dbReference>
<sequence>MTAKILFSSKKIDSVTKEQLQKMLDRYNLGELISFKQTEKGVMKQTIFVSSTSGDYVLKGNPIYEGQFVEEKFFIDHLKARTDIPVPVPYVLDEMKDIFGWPYAIMPRLPGVHFNDPKIEAAMTFNDRIRIARVLARALAEMHAWKSDIFGEFDPIHNTLRPFQGSYQNWLFNEIRFWLEDAKKYSGISQADKDWVEGLLESSRNSFEELQSAAFVMGDFKPENILLQPVEQDWNLCGIIDFTNSYFGDPIADLAKITVLYLDKGEEEFVRHLLSEYAKLTNANVALKERLIIHILYRKVLDWGCAYAINNVTWSKELSFKEWASEFIDNKLLGLIN</sequence>
<proteinExistence type="predicted"/>
<protein>
    <submittedName>
        <fullName evidence="2">Phosphotransferase family protein</fullName>
    </submittedName>
</protein>
<dbReference type="Pfam" id="PF01636">
    <property type="entry name" value="APH"/>
    <property type="match status" value="1"/>
</dbReference>
<feature type="domain" description="Aminoglycoside phosphotransferase" evidence="1">
    <location>
        <begin position="36"/>
        <end position="274"/>
    </location>
</feature>
<evidence type="ECO:0000313" key="3">
    <source>
        <dbReference type="Proteomes" id="UP001597120"/>
    </source>
</evidence>
<dbReference type="RefSeq" id="WP_144938987.1">
    <property type="nucleotide sequence ID" value="NZ_JBHTIU010000082.1"/>
</dbReference>
<reference evidence="3" key="1">
    <citation type="journal article" date="2019" name="Int. J. Syst. Evol. Microbiol.">
        <title>The Global Catalogue of Microorganisms (GCM) 10K type strain sequencing project: providing services to taxonomists for standard genome sequencing and annotation.</title>
        <authorList>
            <consortium name="The Broad Institute Genomics Platform"/>
            <consortium name="The Broad Institute Genome Sequencing Center for Infectious Disease"/>
            <person name="Wu L."/>
            <person name="Ma J."/>
        </authorList>
    </citation>
    <scope>NUCLEOTIDE SEQUENCE [LARGE SCALE GENOMIC DNA]</scope>
    <source>
        <strain evidence="3">CCUG 57263</strain>
    </source>
</reference>
<dbReference type="Gene3D" id="3.90.1200.10">
    <property type="match status" value="1"/>
</dbReference>
<name>A0ABW3DG81_9BACL</name>
<dbReference type="SUPFAM" id="SSF56112">
    <property type="entry name" value="Protein kinase-like (PK-like)"/>
    <property type="match status" value="1"/>
</dbReference>
<keyword evidence="3" id="KW-1185">Reference proteome</keyword>
<dbReference type="Proteomes" id="UP001597120">
    <property type="component" value="Unassembled WGS sequence"/>
</dbReference>
<dbReference type="InterPro" id="IPR002575">
    <property type="entry name" value="Aminoglycoside_PTrfase"/>
</dbReference>
<accession>A0ABW3DG81</accession>
<gene>
    <name evidence="2" type="ORF">ACFQ03_20460</name>
</gene>
<evidence type="ECO:0000313" key="2">
    <source>
        <dbReference type="EMBL" id="MFD0871517.1"/>
    </source>
</evidence>
<dbReference type="InterPro" id="IPR051678">
    <property type="entry name" value="AGP_Transferase"/>
</dbReference>
<dbReference type="PANTHER" id="PTHR21310">
    <property type="entry name" value="AMINOGLYCOSIDE PHOSPHOTRANSFERASE-RELATED-RELATED"/>
    <property type="match status" value="1"/>
</dbReference>
<evidence type="ECO:0000259" key="1">
    <source>
        <dbReference type="Pfam" id="PF01636"/>
    </source>
</evidence>
<dbReference type="Gene3D" id="3.30.200.20">
    <property type="entry name" value="Phosphorylase Kinase, domain 1"/>
    <property type="match status" value="1"/>
</dbReference>
<dbReference type="InterPro" id="IPR011009">
    <property type="entry name" value="Kinase-like_dom_sf"/>
</dbReference>
<organism evidence="2 3">
    <name type="scientific">Paenibacillus residui</name>
    <dbReference type="NCBI Taxonomy" id="629724"/>
    <lineage>
        <taxon>Bacteria</taxon>
        <taxon>Bacillati</taxon>
        <taxon>Bacillota</taxon>
        <taxon>Bacilli</taxon>
        <taxon>Bacillales</taxon>
        <taxon>Paenibacillaceae</taxon>
        <taxon>Paenibacillus</taxon>
    </lineage>
</organism>